<dbReference type="AlphaFoldDB" id="A0AAW2YT27"/>
<dbReference type="GO" id="GO:0034472">
    <property type="term" value="P:snRNA 3'-end processing"/>
    <property type="evidence" value="ECO:0007669"/>
    <property type="project" value="TreeGrafter"/>
</dbReference>
<evidence type="ECO:0000256" key="1">
    <source>
        <dbReference type="SAM" id="MobiDB-lite"/>
    </source>
</evidence>
<evidence type="ECO:0000313" key="4">
    <source>
        <dbReference type="Proteomes" id="UP001431209"/>
    </source>
</evidence>
<sequence>MSEVTGGGVRVAVSMRTLMSHMEEIANTQASQPGVIINFEVIKSVVNTARIVTFAGPHTLVHTQPNQQVGFWPIPEAYLPSNNVPSLQIRFAHPTIHLVETPVDYLSILQNNKFPCFDTFEIDSKTPLYQYLVGSVNTYLCYIQGSKGVPASYGDSFGFVKKVIMNDDKIRVFMYLLPYNFPRFFTFFDEIKATKTASQAWKNNFEKYLRDIPPYYVAPLRSHWKRYNLPPIFPDTADIQLYNIESHLKRLKKAEKAENETNVNVKRVAAPVIASTMEAAVEHDVQEVEQDANGSKLVQEVVVNKNPFDIDRSSLLIQLNNMSFHLFGTSRDMMNMIPSSNNNSSQQSINEQVNNISKQEIAKHSVPISQMGNFEQVLNKKQTLRDPLSDPYSTPHRFGSPFQKKKKRRSSRSSTPTSDMLKDHNEKNIVDESSNSGQQGLNANEKVTKSESSDNEVFLGDEMDIIERQELHFFNNQQPSSVDSNVSGPRQDLVVNDSGLVHVDNASPISSSSTFQSVDSESTVNTVPEENVSLIVSNGPDVSVAPDVEQSGITTGQDLVVNTRVPVERKTPSKLVQNCINCVKEMVMVNHAPVHQLVNAPENVLVHMYQRSCELKSPRRDMAQLHRMIRSSGISSLGKRKRQGEDEEIASVMGMLDEMEFLNANVEKKYVERLISTAVEFKKKKLTDKLKEYSLTLL</sequence>
<comment type="caution">
    <text evidence="3">The sequence shown here is derived from an EMBL/GenBank/DDBJ whole genome shotgun (WGS) entry which is preliminary data.</text>
</comment>
<organism evidence="3 4">
    <name type="scientific">Acrasis kona</name>
    <dbReference type="NCBI Taxonomy" id="1008807"/>
    <lineage>
        <taxon>Eukaryota</taxon>
        <taxon>Discoba</taxon>
        <taxon>Heterolobosea</taxon>
        <taxon>Tetramitia</taxon>
        <taxon>Eutetramitia</taxon>
        <taxon>Acrasidae</taxon>
        <taxon>Acrasis</taxon>
    </lineage>
</organism>
<feature type="domain" description="Integrator complex subunit 6-like beta-barrel" evidence="2">
    <location>
        <begin position="59"/>
        <end position="192"/>
    </location>
</feature>
<dbReference type="PANTHER" id="PTHR12957:SF2">
    <property type="entry name" value="INTEGRATOR COMPLEX SUBUNIT 6"/>
    <property type="match status" value="1"/>
</dbReference>
<proteinExistence type="predicted"/>
<feature type="compositionally biased region" description="Polar residues" evidence="1">
    <location>
        <begin position="431"/>
        <end position="442"/>
    </location>
</feature>
<dbReference type="GO" id="GO:0032039">
    <property type="term" value="C:integrator complex"/>
    <property type="evidence" value="ECO:0007669"/>
    <property type="project" value="TreeGrafter"/>
</dbReference>
<dbReference type="EMBL" id="JAOPGA020000612">
    <property type="protein sequence ID" value="KAL0479961.1"/>
    <property type="molecule type" value="Genomic_DNA"/>
</dbReference>
<evidence type="ECO:0000313" key="3">
    <source>
        <dbReference type="EMBL" id="KAL0479961.1"/>
    </source>
</evidence>
<reference evidence="3 4" key="1">
    <citation type="submission" date="2024-03" db="EMBL/GenBank/DDBJ databases">
        <title>The Acrasis kona genome and developmental transcriptomes reveal deep origins of eukaryotic multicellular pathways.</title>
        <authorList>
            <person name="Sheikh S."/>
            <person name="Fu C.-J."/>
            <person name="Brown M.W."/>
            <person name="Baldauf S.L."/>
        </authorList>
    </citation>
    <scope>NUCLEOTIDE SEQUENCE [LARGE SCALE GENOMIC DNA]</scope>
    <source>
        <strain evidence="3 4">ATCC MYA-3509</strain>
    </source>
</reference>
<dbReference type="Proteomes" id="UP001431209">
    <property type="component" value="Unassembled WGS sequence"/>
</dbReference>
<dbReference type="Pfam" id="PF25462">
    <property type="entry name" value="Beta-barrel_INTS6"/>
    <property type="match status" value="1"/>
</dbReference>
<keyword evidence="4" id="KW-1185">Reference proteome</keyword>
<gene>
    <name evidence="3" type="ORF">AKO1_007496</name>
</gene>
<name>A0AAW2YT27_9EUKA</name>
<feature type="compositionally biased region" description="Basic and acidic residues" evidence="1">
    <location>
        <begin position="420"/>
        <end position="430"/>
    </location>
</feature>
<feature type="region of interest" description="Disordered" evidence="1">
    <location>
        <begin position="385"/>
        <end position="456"/>
    </location>
</feature>
<dbReference type="PANTHER" id="PTHR12957">
    <property type="entry name" value="DEAD/H BOX POLYPEPTIDE 26/DICE1-RELATED"/>
    <property type="match status" value="1"/>
</dbReference>
<accession>A0AAW2YT27</accession>
<dbReference type="InterPro" id="IPR051113">
    <property type="entry name" value="Integrator_subunit6"/>
</dbReference>
<dbReference type="InterPro" id="IPR057413">
    <property type="entry name" value="Beta-barrel_INTS6"/>
</dbReference>
<evidence type="ECO:0000259" key="2">
    <source>
        <dbReference type="Pfam" id="PF25462"/>
    </source>
</evidence>
<protein>
    <submittedName>
        <fullName evidence="3">Ints6</fullName>
    </submittedName>
</protein>